<dbReference type="PANTHER" id="PTHR46491">
    <property type="entry name" value="CDGSH IRON SULFUR DOMAIN PROTEIN HOMOLOG"/>
    <property type="match status" value="1"/>
</dbReference>
<protein>
    <submittedName>
        <fullName evidence="7">Bm6998</fullName>
    </submittedName>
</protein>
<evidence type="ECO:0000313" key="8">
    <source>
        <dbReference type="WormBase" id="Bm6998"/>
    </source>
</evidence>
<dbReference type="GO" id="GO:0005739">
    <property type="term" value="C:mitochondrion"/>
    <property type="evidence" value="ECO:0007669"/>
    <property type="project" value="TreeGrafter"/>
</dbReference>
<evidence type="ECO:0000256" key="2">
    <source>
        <dbReference type="ARBA" id="ARBA00022723"/>
    </source>
</evidence>
<sequence>MISIQTFFTLFPNSWIMFKNTFDKMTNIRDIHRICKILSRAISSVKLLNPSAALYPEIGICLENKPIRMKLRKGEQYSWCSCGLSGKQPWCDGSHTAEGITTLKPVRFEVEKDGEYSLCVCKATKNRPLCDGSHVKVQKRRYTDPPQYCAYAESPVYEGVANKLGYKPKEGRWHF</sequence>
<evidence type="ECO:0000256" key="3">
    <source>
        <dbReference type="ARBA" id="ARBA00023004"/>
    </source>
</evidence>
<dbReference type="InterPro" id="IPR018967">
    <property type="entry name" value="FeS-contain_CDGSH-typ"/>
</dbReference>
<accession>A0A0H5S308</accession>
<comment type="cofactor">
    <cofactor evidence="5">
        <name>[2Fe-2S] cluster</name>
        <dbReference type="ChEBI" id="CHEBI:190135"/>
    </cofactor>
</comment>
<keyword evidence="3" id="KW-0408">Iron</keyword>
<feature type="domain" description="Iron-binding zinc finger CDGSH type" evidence="6">
    <location>
        <begin position="105"/>
        <end position="140"/>
    </location>
</feature>
<evidence type="ECO:0000256" key="1">
    <source>
        <dbReference type="ARBA" id="ARBA00022714"/>
    </source>
</evidence>
<dbReference type="PANTHER" id="PTHR46491:SF3">
    <property type="entry name" value="CDGSH IRON-SULFUR DOMAIN-CONTAINING PROTEIN 3, MITOCHONDRIAL"/>
    <property type="match status" value="1"/>
</dbReference>
<dbReference type="InterPro" id="IPR042216">
    <property type="entry name" value="MitoNEET_CISD"/>
</dbReference>
<gene>
    <name evidence="8" type="primary">bma-cisd-3.2</name>
    <name evidence="7 8" type="ORF">Bm6998</name>
    <name evidence="7" type="ORF">BM_Bm6998</name>
</gene>
<organism evidence="7">
    <name type="scientific">Brugia malayi</name>
    <name type="common">Filarial nematode worm</name>
    <dbReference type="NCBI Taxonomy" id="6279"/>
    <lineage>
        <taxon>Eukaryota</taxon>
        <taxon>Metazoa</taxon>
        <taxon>Ecdysozoa</taxon>
        <taxon>Nematoda</taxon>
        <taxon>Chromadorea</taxon>
        <taxon>Rhabditida</taxon>
        <taxon>Spirurina</taxon>
        <taxon>Spiruromorpha</taxon>
        <taxon>Filarioidea</taxon>
        <taxon>Onchocercidae</taxon>
        <taxon>Brugia</taxon>
    </lineage>
</organism>
<dbReference type="GO" id="GO:0051537">
    <property type="term" value="F:2 iron, 2 sulfur cluster binding"/>
    <property type="evidence" value="ECO:0007669"/>
    <property type="project" value="UniProtKB-KW"/>
</dbReference>
<evidence type="ECO:0000256" key="4">
    <source>
        <dbReference type="ARBA" id="ARBA00023014"/>
    </source>
</evidence>
<dbReference type="Pfam" id="PF09360">
    <property type="entry name" value="zf-CDGSH"/>
    <property type="match status" value="2"/>
</dbReference>
<evidence type="ECO:0000256" key="5">
    <source>
        <dbReference type="ARBA" id="ARBA00034078"/>
    </source>
</evidence>
<name>A0A0H5S308_BRUMA</name>
<evidence type="ECO:0000259" key="6">
    <source>
        <dbReference type="SMART" id="SM00704"/>
    </source>
</evidence>
<keyword evidence="2" id="KW-0479">Metal-binding</keyword>
<reference evidence="7" key="1">
    <citation type="journal article" date="2007" name="Science">
        <title>Draft genome of the filarial nematode parasite Brugia malayi.</title>
        <authorList>
            <person name="Ghedin E."/>
            <person name="Wang S."/>
            <person name="Spiro D."/>
            <person name="Caler E."/>
            <person name="Zhao Q."/>
            <person name="Crabtree J."/>
            <person name="Allen J.E."/>
            <person name="Delcher A.L."/>
            <person name="Guiliano D.B."/>
            <person name="Miranda-Saavedra D."/>
            <person name="Angiuoli S.V."/>
            <person name="Creasy T."/>
            <person name="Amedeo P."/>
            <person name="Haas B."/>
            <person name="El-Sayed N.M."/>
            <person name="Wortman J.R."/>
            <person name="Feldblyum T."/>
            <person name="Tallon L."/>
            <person name="Schatz M."/>
            <person name="Shumway M."/>
            <person name="Koo H."/>
            <person name="Salzberg S.L."/>
            <person name="Schobel S."/>
            <person name="Pertea M."/>
            <person name="Pop M."/>
            <person name="White O."/>
            <person name="Barton G.J."/>
            <person name="Carlow C.K."/>
            <person name="Crawford M.J."/>
            <person name="Daub J."/>
            <person name="Dimmic M.W."/>
            <person name="Estes C.F."/>
            <person name="Foster J.M."/>
            <person name="Ganatra M."/>
            <person name="Gregory W.F."/>
            <person name="Johnson N.M."/>
            <person name="Jin J."/>
            <person name="Komuniecki R."/>
            <person name="Korf I."/>
            <person name="Kumar S."/>
            <person name="Laney S."/>
            <person name="Li B.W."/>
            <person name="Li W."/>
            <person name="Lindblom T.H."/>
            <person name="Lustigman S."/>
            <person name="Ma D."/>
            <person name="Maina C.V."/>
            <person name="Martin D.M."/>
            <person name="McCarter J.P."/>
            <person name="McReynolds L."/>
            <person name="Mitreva M."/>
            <person name="Nutman T.B."/>
            <person name="Parkinson J."/>
            <person name="Peregrin-Alvarez J.M."/>
            <person name="Poole C."/>
            <person name="Ren Q."/>
            <person name="Saunders L."/>
            <person name="Sluder A.E."/>
            <person name="Smith K."/>
            <person name="Stanke M."/>
            <person name="Unnasch T.R."/>
            <person name="Ware J."/>
            <person name="Wei A.D."/>
            <person name="Weil G."/>
            <person name="Williams D.J."/>
            <person name="Zhang Y."/>
            <person name="Williams S.A."/>
            <person name="Fraser-Liggett C."/>
            <person name="Slatko B."/>
            <person name="Blaxter M.L."/>
            <person name="Scott A.L."/>
        </authorList>
    </citation>
    <scope>NUCLEOTIDE SEQUENCE</scope>
    <source>
        <strain evidence="7">FR3</strain>
    </source>
</reference>
<proteinExistence type="predicted"/>
<dbReference type="InterPro" id="IPR052950">
    <property type="entry name" value="CISD"/>
</dbReference>
<evidence type="ECO:0000313" key="7">
    <source>
        <dbReference type="EMBL" id="CRZ22859.1"/>
    </source>
</evidence>
<dbReference type="OMA" id="YEGVANK"/>
<keyword evidence="1" id="KW-0001">2Fe-2S</keyword>
<feature type="domain" description="Iron-binding zinc finger CDGSH type" evidence="6">
    <location>
        <begin position="64"/>
        <end position="101"/>
    </location>
</feature>
<dbReference type="SMART" id="SM00704">
    <property type="entry name" value="ZnF_CDGSH"/>
    <property type="match status" value="2"/>
</dbReference>
<keyword evidence="4" id="KW-0411">Iron-sulfur</keyword>
<reference evidence="7" key="2">
    <citation type="submission" date="2012-12" db="EMBL/GenBank/DDBJ databases">
        <authorList>
            <person name="Gao Y.W."/>
            <person name="Fan S.T."/>
            <person name="Sun H.T."/>
            <person name="Wang Z."/>
            <person name="Gao X.L."/>
            <person name="Li Y.G."/>
            <person name="Wang T.C."/>
            <person name="Zhang K."/>
            <person name="Xu W.W."/>
            <person name="Yu Z.J."/>
            <person name="Xia X.Z."/>
        </authorList>
    </citation>
    <scope>NUCLEOTIDE SEQUENCE</scope>
    <source>
        <strain evidence="7">FR3</strain>
    </source>
</reference>
<dbReference type="WormBase" id="Bm6998">
    <property type="protein sequence ID" value="BM39762"/>
    <property type="gene ID" value="WBGene00227259"/>
    <property type="gene designation" value="Bma-cisd-3.2"/>
</dbReference>
<dbReference type="Gene3D" id="3.40.5.90">
    <property type="entry name" value="CDGSH iron-sulfur domain, mitoNEET-type"/>
    <property type="match status" value="2"/>
</dbReference>
<dbReference type="EMBL" id="LN856699">
    <property type="protein sequence ID" value="CRZ22859.1"/>
    <property type="molecule type" value="Genomic_DNA"/>
</dbReference>
<dbReference type="GO" id="GO:0046872">
    <property type="term" value="F:metal ion binding"/>
    <property type="evidence" value="ECO:0007669"/>
    <property type="project" value="UniProtKB-KW"/>
</dbReference>
<dbReference type="AlphaFoldDB" id="A0A0H5S308"/>